<organism evidence="3 4">
    <name type="scientific">Desulfurobacterium indicum</name>
    <dbReference type="NCBI Taxonomy" id="1914305"/>
    <lineage>
        <taxon>Bacteria</taxon>
        <taxon>Pseudomonadati</taxon>
        <taxon>Aquificota</taxon>
        <taxon>Aquificia</taxon>
        <taxon>Desulfurobacteriales</taxon>
        <taxon>Desulfurobacteriaceae</taxon>
        <taxon>Desulfurobacterium</taxon>
    </lineage>
</organism>
<sequence length="150" mass="17400">MRYLAGVLAILLLIVSPAFSQEAEKVELQKEIKRLTALRDEVQKLIQKNEVILKKIEEEREKLAEEKKAFENEIKSVQNERYKRLAKIFSKMDPELAGQKISAMDNMTEAAYIFLNMKERYAGQILNYVRPDKVNEIVKIMAEVKRQNGG</sequence>
<evidence type="ECO:0000256" key="1">
    <source>
        <dbReference type="SAM" id="Coils"/>
    </source>
</evidence>
<feature type="coiled-coil region" evidence="1">
    <location>
        <begin position="18"/>
        <end position="80"/>
    </location>
</feature>
<evidence type="ECO:0008006" key="5">
    <source>
        <dbReference type="Google" id="ProtNLM"/>
    </source>
</evidence>
<dbReference type="OrthoDB" id="15634at2"/>
<keyword evidence="2" id="KW-0732">Signal</keyword>
<name>A0A1R1MJH7_9BACT</name>
<gene>
    <name evidence="3" type="ORF">BLW93_07645</name>
</gene>
<dbReference type="AlphaFoldDB" id="A0A1R1MJH7"/>
<accession>A0A1R1MJH7</accession>
<comment type="caution">
    <text evidence="3">The sequence shown here is derived from an EMBL/GenBank/DDBJ whole genome shotgun (WGS) entry which is preliminary data.</text>
</comment>
<proteinExistence type="predicted"/>
<protein>
    <recommendedName>
        <fullName evidence="5">Magnesium transporter MgtE intracellular domain-containing protein</fullName>
    </recommendedName>
</protein>
<evidence type="ECO:0000256" key="2">
    <source>
        <dbReference type="SAM" id="SignalP"/>
    </source>
</evidence>
<feature type="signal peptide" evidence="2">
    <location>
        <begin position="1"/>
        <end position="20"/>
    </location>
</feature>
<dbReference type="Proteomes" id="UP000187408">
    <property type="component" value="Unassembled WGS sequence"/>
</dbReference>
<dbReference type="EMBL" id="MOEN01000035">
    <property type="protein sequence ID" value="OMH39972.1"/>
    <property type="molecule type" value="Genomic_DNA"/>
</dbReference>
<reference evidence="3 4" key="1">
    <citation type="submission" date="2016-10" db="EMBL/GenBank/DDBJ databases">
        <title>Genome sequence of a sulfur-reducing bacterium Desulfurobacterium indicum K6013.</title>
        <authorList>
            <person name="Cao J."/>
            <person name="Shao Z."/>
            <person name="Alain K."/>
            <person name="Jebbar M."/>
        </authorList>
    </citation>
    <scope>NUCLEOTIDE SEQUENCE [LARGE SCALE GENOMIC DNA]</scope>
    <source>
        <strain evidence="3 4">K6013</strain>
    </source>
</reference>
<keyword evidence="4" id="KW-1185">Reference proteome</keyword>
<dbReference type="STRING" id="1914305.BLW93_07645"/>
<feature type="chain" id="PRO_5012616200" description="Magnesium transporter MgtE intracellular domain-containing protein" evidence="2">
    <location>
        <begin position="21"/>
        <end position="150"/>
    </location>
</feature>
<evidence type="ECO:0000313" key="4">
    <source>
        <dbReference type="Proteomes" id="UP000187408"/>
    </source>
</evidence>
<keyword evidence="1" id="KW-0175">Coiled coil</keyword>
<evidence type="ECO:0000313" key="3">
    <source>
        <dbReference type="EMBL" id="OMH39972.1"/>
    </source>
</evidence>
<dbReference type="RefSeq" id="WP_076713502.1">
    <property type="nucleotide sequence ID" value="NZ_MOEN01000035.1"/>
</dbReference>